<dbReference type="RefSeq" id="WP_264987197.1">
    <property type="nucleotide sequence ID" value="NZ_BRZA01000001.1"/>
</dbReference>
<accession>A0ABQ5NGH7</accession>
<reference evidence="2" key="1">
    <citation type="submission" date="2022-08" db="EMBL/GenBank/DDBJ databases">
        <title>Draft genome sequence of Lysinibacillus sp. strain KH24.</title>
        <authorList>
            <person name="Kanbe H."/>
            <person name="Itoh H."/>
        </authorList>
    </citation>
    <scope>NUCLEOTIDE SEQUENCE</scope>
    <source>
        <strain evidence="2">KH24</strain>
    </source>
</reference>
<comment type="caution">
    <text evidence="2">The sequence shown here is derived from an EMBL/GenBank/DDBJ whole genome shotgun (WGS) entry which is preliminary data.</text>
</comment>
<evidence type="ECO:0000313" key="2">
    <source>
        <dbReference type="EMBL" id="GLC87477.1"/>
    </source>
</evidence>
<feature type="transmembrane region" description="Helical" evidence="1">
    <location>
        <begin position="14"/>
        <end position="35"/>
    </location>
</feature>
<evidence type="ECO:0000256" key="1">
    <source>
        <dbReference type="SAM" id="Phobius"/>
    </source>
</evidence>
<sequence>MSILENIPSSLPPYIVTILPLVAYVVKLTIDNWGITDLERIRLSNFKRFQIALTKYIMLSISFVATMFLIITISGRFTELKGGLLFSVLAACCIIFVALIFLFEKFIYYIVSWLSFKYDYHIVNDNGDSIYRIIKLSNDNSLLVESNGIEEFLDSKEKRKYKRIRRKDTFHYKIYNSSWILGCTVITGVVSVGMLISVFLNNNLTQFILYVLFLLTLLVTLILSLNYNDNRKYRTENNNQQNPR</sequence>
<keyword evidence="1" id="KW-0472">Membrane</keyword>
<keyword evidence="1" id="KW-1133">Transmembrane helix</keyword>
<organism evidence="2 3">
    <name type="scientific">Lysinibacillus piscis</name>
    <dbReference type="NCBI Taxonomy" id="2518931"/>
    <lineage>
        <taxon>Bacteria</taxon>
        <taxon>Bacillati</taxon>
        <taxon>Bacillota</taxon>
        <taxon>Bacilli</taxon>
        <taxon>Bacillales</taxon>
        <taxon>Bacillaceae</taxon>
        <taxon>Lysinibacillus</taxon>
    </lineage>
</organism>
<feature type="transmembrane region" description="Helical" evidence="1">
    <location>
        <begin position="83"/>
        <end position="103"/>
    </location>
</feature>
<dbReference type="EMBL" id="BRZA01000001">
    <property type="protein sequence ID" value="GLC87477.1"/>
    <property type="molecule type" value="Genomic_DNA"/>
</dbReference>
<name>A0ABQ5NGH7_9BACI</name>
<feature type="transmembrane region" description="Helical" evidence="1">
    <location>
        <begin position="179"/>
        <end position="201"/>
    </location>
</feature>
<gene>
    <name evidence="2" type="ORF">LYSBPC_06040</name>
</gene>
<dbReference type="Proteomes" id="UP001065593">
    <property type="component" value="Unassembled WGS sequence"/>
</dbReference>
<proteinExistence type="predicted"/>
<protein>
    <submittedName>
        <fullName evidence="2">Uncharacterized protein</fullName>
    </submittedName>
</protein>
<feature type="transmembrane region" description="Helical" evidence="1">
    <location>
        <begin position="207"/>
        <end position="227"/>
    </location>
</feature>
<evidence type="ECO:0000313" key="3">
    <source>
        <dbReference type="Proteomes" id="UP001065593"/>
    </source>
</evidence>
<keyword evidence="1" id="KW-0812">Transmembrane</keyword>
<keyword evidence="3" id="KW-1185">Reference proteome</keyword>
<feature type="transmembrane region" description="Helical" evidence="1">
    <location>
        <begin position="56"/>
        <end position="77"/>
    </location>
</feature>